<dbReference type="Gene3D" id="2.10.110.10">
    <property type="entry name" value="Cysteine Rich Protein"/>
    <property type="match status" value="1"/>
</dbReference>
<feature type="compositionally biased region" description="Low complexity" evidence="5">
    <location>
        <begin position="299"/>
        <end position="309"/>
    </location>
</feature>
<dbReference type="PANTHER" id="PTHR24206">
    <property type="entry name" value="OS06G0237300 PROTEIN"/>
    <property type="match status" value="1"/>
</dbReference>
<feature type="region of interest" description="Disordered" evidence="5">
    <location>
        <begin position="536"/>
        <end position="564"/>
    </location>
</feature>
<keyword evidence="2 4" id="KW-0862">Zinc</keyword>
<sequence>MEIKSSSSVMCTLNQPDCYVFYFGGRTRSTNSTMAIYVYNVMRSRLFEDFPKHSRALAREKYKARGWGHQGETSTETMADVATKTKSMSVVSSNNALNGKTNNSSRDVSVCGLQNTTNNGLTINNDNNGLNNHGDLLLSHNNKLASCVDRDDHDDVDEENDHLVVIANNAKNEQDSQQQQQDDDKSLQEIIDSELALRISAANNDAADDDTEDDEPLLEDDMVVQQQQPEITKRIILEPQRGSLIDENEQFITHEIEHYRLIAEPYPNAHVSPDPKDPPDVEDIDVDDEDDEVFEIETETTTTEPTTTTGPSLPSAYEVSNELQLKNDNNHEKEEDISKQAEDDQTTNTLSDFLVTEETTSGGGQSSIVATDKLYQDIDELVVTPSSNCSSGSEDKNNGHLLTDDLLQLDEITEDDSSKYNDNEFKDLSSATFIEHEIPEPISLKEASGVDEKSCSFYETEARSPEPNSVDNDVDESNSSLSISNVPTTTTQTVSTDVTDFKDNNTNTKSSDWLDDHHHVDKELSPVSIVVTQAAEEPQQPQSLQSLPSLHDQNSVGSTPYDSGNFYSQEGKFENYLEKNGRLLEDDASGDLAPLATPDEISEISNAASNDVTRKRPIRPRCCTCRCTYTMMHLSRDIGYVREKMTIYIAERYIVVSKTTRAGLMRVQYSPSARSTSYVICVLYSESREEVITTSSVVSSTKKKKKIEATAGSDASPNHTKTKKTKKSKKSELEKENISVTQTYALESSHRGDLEKPNKEIIATGVSIKQLRASYNNLANLQRSVSDCPKRRYTRSCSDRIRPVADLFEKSSFNKFDALTKKSGAVLHVRSVDASKVQQQLNSVAQNGDANPNCRSCGKVVFQMEQTKAEGLVWHKNCFRCCQCSKQLSVDSYESHESTLYCKPHFKELFQPKPVEESDQPTSDKPDLGLEELSALNVKSRFQVFEKANNNDNHLNEIERSPSQVAVKRSPSILSKLAK</sequence>
<feature type="region of interest" description="Disordered" evidence="5">
    <location>
        <begin position="266"/>
        <end position="285"/>
    </location>
</feature>
<gene>
    <name evidence="7" type="ORF">TBRA_LOCUS5632</name>
</gene>
<keyword evidence="8" id="KW-1185">Reference proteome</keyword>
<evidence type="ECO:0000259" key="6">
    <source>
        <dbReference type="PROSITE" id="PS50023"/>
    </source>
</evidence>
<dbReference type="SMART" id="SM00132">
    <property type="entry name" value="LIM"/>
    <property type="match status" value="1"/>
</dbReference>
<feature type="region of interest" description="Disordered" evidence="5">
    <location>
        <begin position="703"/>
        <end position="736"/>
    </location>
</feature>
<evidence type="ECO:0000256" key="3">
    <source>
        <dbReference type="ARBA" id="ARBA00023038"/>
    </source>
</evidence>
<feature type="domain" description="LIM zinc-binding" evidence="6">
    <location>
        <begin position="852"/>
        <end position="912"/>
    </location>
</feature>
<evidence type="ECO:0000256" key="5">
    <source>
        <dbReference type="SAM" id="MobiDB-lite"/>
    </source>
</evidence>
<evidence type="ECO:0000313" key="8">
    <source>
        <dbReference type="Proteomes" id="UP000479190"/>
    </source>
</evidence>
<dbReference type="InterPro" id="IPR001781">
    <property type="entry name" value="Znf_LIM"/>
</dbReference>
<evidence type="ECO:0000256" key="2">
    <source>
        <dbReference type="ARBA" id="ARBA00022833"/>
    </source>
</evidence>
<reference evidence="7 8" key="1">
    <citation type="submission" date="2020-02" db="EMBL/GenBank/DDBJ databases">
        <authorList>
            <person name="Ferguson B K."/>
        </authorList>
    </citation>
    <scope>NUCLEOTIDE SEQUENCE [LARGE SCALE GENOMIC DNA]</scope>
</reference>
<keyword evidence="1 4" id="KW-0479">Metal-binding</keyword>
<organism evidence="7 8">
    <name type="scientific">Trichogramma brassicae</name>
    <dbReference type="NCBI Taxonomy" id="86971"/>
    <lineage>
        <taxon>Eukaryota</taxon>
        <taxon>Metazoa</taxon>
        <taxon>Ecdysozoa</taxon>
        <taxon>Arthropoda</taxon>
        <taxon>Hexapoda</taxon>
        <taxon>Insecta</taxon>
        <taxon>Pterygota</taxon>
        <taxon>Neoptera</taxon>
        <taxon>Endopterygota</taxon>
        <taxon>Hymenoptera</taxon>
        <taxon>Apocrita</taxon>
        <taxon>Proctotrupomorpha</taxon>
        <taxon>Chalcidoidea</taxon>
        <taxon>Trichogrammatidae</taxon>
        <taxon>Trichogramma</taxon>
    </lineage>
</organism>
<feature type="compositionally biased region" description="Basic residues" evidence="5">
    <location>
        <begin position="720"/>
        <end position="729"/>
    </location>
</feature>
<dbReference type="GO" id="GO:0046872">
    <property type="term" value="F:metal ion binding"/>
    <property type="evidence" value="ECO:0007669"/>
    <property type="project" value="UniProtKB-KW"/>
</dbReference>
<evidence type="ECO:0000256" key="1">
    <source>
        <dbReference type="ARBA" id="ARBA00022723"/>
    </source>
</evidence>
<feature type="compositionally biased region" description="Low complexity" evidence="5">
    <location>
        <begin position="538"/>
        <end position="550"/>
    </location>
</feature>
<dbReference type="CDD" id="cd09445">
    <property type="entry name" value="LIM_Mical_like_2"/>
    <property type="match status" value="1"/>
</dbReference>
<dbReference type="EMBL" id="CADCXV010000720">
    <property type="protein sequence ID" value="CAB0033734.1"/>
    <property type="molecule type" value="Genomic_DNA"/>
</dbReference>
<name>A0A6H5IAG4_9HYME</name>
<dbReference type="Proteomes" id="UP000479190">
    <property type="component" value="Unassembled WGS sequence"/>
</dbReference>
<feature type="compositionally biased region" description="Basic and acidic residues" evidence="5">
    <location>
        <begin position="448"/>
        <end position="464"/>
    </location>
</feature>
<dbReference type="Pfam" id="PF00412">
    <property type="entry name" value="LIM"/>
    <property type="match status" value="1"/>
</dbReference>
<proteinExistence type="predicted"/>
<feature type="compositionally biased region" description="Low complexity" evidence="5">
    <location>
        <begin position="477"/>
        <end position="491"/>
    </location>
</feature>
<protein>
    <recommendedName>
        <fullName evidence="6">LIM zinc-binding domain-containing protein</fullName>
    </recommendedName>
</protein>
<accession>A0A6H5IAG4</accession>
<feature type="region of interest" description="Disordered" evidence="5">
    <location>
        <begin position="443"/>
        <end position="491"/>
    </location>
</feature>
<feature type="compositionally biased region" description="Basic and acidic residues" evidence="5">
    <location>
        <begin position="328"/>
        <end position="342"/>
    </location>
</feature>
<dbReference type="PROSITE" id="PS00478">
    <property type="entry name" value="LIM_DOMAIN_1"/>
    <property type="match status" value="1"/>
</dbReference>
<feature type="compositionally biased region" description="Polar residues" evidence="5">
    <location>
        <begin position="551"/>
        <end position="564"/>
    </location>
</feature>
<dbReference type="PROSITE" id="PS50023">
    <property type="entry name" value="LIM_DOMAIN_2"/>
    <property type="match status" value="1"/>
</dbReference>
<evidence type="ECO:0000313" key="7">
    <source>
        <dbReference type="EMBL" id="CAB0033734.1"/>
    </source>
</evidence>
<feature type="region of interest" description="Disordered" evidence="5">
    <location>
        <begin position="326"/>
        <end position="348"/>
    </location>
</feature>
<dbReference type="SUPFAM" id="SSF57716">
    <property type="entry name" value="Glucocorticoid receptor-like (DNA-binding domain)"/>
    <property type="match status" value="2"/>
</dbReference>
<evidence type="ECO:0000256" key="4">
    <source>
        <dbReference type="PROSITE-ProRule" id="PRU00125"/>
    </source>
</evidence>
<feature type="region of interest" description="Disordered" evidence="5">
    <location>
        <begin position="498"/>
        <end position="517"/>
    </location>
</feature>
<dbReference type="AlphaFoldDB" id="A0A6H5IAG4"/>
<feature type="region of interest" description="Disordered" evidence="5">
    <location>
        <begin position="296"/>
        <end position="315"/>
    </location>
</feature>
<dbReference type="OrthoDB" id="25654at2759"/>
<keyword evidence="3 4" id="KW-0440">LIM domain</keyword>